<dbReference type="RefSeq" id="WP_206104134.1">
    <property type="nucleotide sequence ID" value="NZ_CP070969.1"/>
</dbReference>
<dbReference type="InterPro" id="IPR012675">
    <property type="entry name" value="Beta-grasp_dom_sf"/>
</dbReference>
<name>A0ABX7LEY0_9BACL</name>
<dbReference type="Pfam" id="PF02597">
    <property type="entry name" value="ThiS"/>
    <property type="match status" value="1"/>
</dbReference>
<dbReference type="NCBIfam" id="TIGR01683">
    <property type="entry name" value="thiS"/>
    <property type="match status" value="1"/>
</dbReference>
<sequence>MKLIINGKPGEFADDCRTVADLLSLPQWNKRLVIVELNGDIVGKDHYINTALGEGDRIELVHFVGGG</sequence>
<evidence type="ECO:0000313" key="1">
    <source>
        <dbReference type="EMBL" id="QSF46670.1"/>
    </source>
</evidence>
<accession>A0ABX7LEY0</accession>
<proteinExistence type="predicted"/>
<dbReference type="InterPro" id="IPR003749">
    <property type="entry name" value="ThiS/MoaD-like"/>
</dbReference>
<dbReference type="PANTHER" id="PTHR34472:SF1">
    <property type="entry name" value="SULFUR CARRIER PROTEIN THIS"/>
    <property type="match status" value="1"/>
</dbReference>
<dbReference type="Gene3D" id="3.10.20.30">
    <property type="match status" value="1"/>
</dbReference>
<gene>
    <name evidence="1" type="primary">thiS</name>
    <name evidence="1" type="ORF">JRJ22_08920</name>
</gene>
<keyword evidence="2" id="KW-1185">Reference proteome</keyword>
<dbReference type="CDD" id="cd00565">
    <property type="entry name" value="Ubl_ThiS"/>
    <property type="match status" value="1"/>
</dbReference>
<organism evidence="1 2">
    <name type="scientific">Paenibacillus tianjinensis</name>
    <dbReference type="NCBI Taxonomy" id="2810347"/>
    <lineage>
        <taxon>Bacteria</taxon>
        <taxon>Bacillati</taxon>
        <taxon>Bacillota</taxon>
        <taxon>Bacilli</taxon>
        <taxon>Bacillales</taxon>
        <taxon>Paenibacillaceae</taxon>
        <taxon>Paenibacillus</taxon>
    </lineage>
</organism>
<dbReference type="Proteomes" id="UP000663452">
    <property type="component" value="Chromosome"/>
</dbReference>
<reference evidence="1 2" key="1">
    <citation type="submission" date="2021-02" db="EMBL/GenBank/DDBJ databases">
        <title>Paenibacillus tianjinensis sp. nov.</title>
        <authorList>
            <person name="Liu H."/>
        </authorList>
    </citation>
    <scope>NUCLEOTIDE SEQUENCE [LARGE SCALE GENOMIC DNA]</scope>
    <source>
        <strain evidence="1 2">TB2019</strain>
    </source>
</reference>
<dbReference type="EMBL" id="CP070969">
    <property type="protein sequence ID" value="QSF46670.1"/>
    <property type="molecule type" value="Genomic_DNA"/>
</dbReference>
<dbReference type="InterPro" id="IPR010035">
    <property type="entry name" value="Thi_S"/>
</dbReference>
<dbReference type="PANTHER" id="PTHR34472">
    <property type="entry name" value="SULFUR CARRIER PROTEIN THIS"/>
    <property type="match status" value="1"/>
</dbReference>
<protein>
    <submittedName>
        <fullName evidence="1">Sulfur carrier protein ThiS</fullName>
    </submittedName>
</protein>
<dbReference type="InterPro" id="IPR016155">
    <property type="entry name" value="Mopterin_synth/thiamin_S_b"/>
</dbReference>
<dbReference type="SUPFAM" id="SSF54285">
    <property type="entry name" value="MoaD/ThiS"/>
    <property type="match status" value="1"/>
</dbReference>
<evidence type="ECO:0000313" key="2">
    <source>
        <dbReference type="Proteomes" id="UP000663452"/>
    </source>
</evidence>